<evidence type="ECO:0000313" key="3">
    <source>
        <dbReference type="EMBL" id="ADR35232.1"/>
    </source>
</evidence>
<dbReference type="HOGENOM" id="CLU_373348_0_0_7"/>
<feature type="domain" description="Initiator Rep protein WH1" evidence="2">
    <location>
        <begin position="138"/>
        <end position="256"/>
    </location>
</feature>
<keyword evidence="4" id="KW-1185">Reference proteome</keyword>
<dbReference type="eggNOG" id="COG5527">
    <property type="taxonomic scope" value="Bacteria"/>
</dbReference>
<dbReference type="RefSeq" id="WP_013449844.1">
    <property type="nucleotide sequence ID" value="NC_014754.1"/>
</dbReference>
<dbReference type="SUPFAM" id="SSF46785">
    <property type="entry name" value="Winged helix' DNA-binding domain"/>
    <property type="match status" value="1"/>
</dbReference>
<dbReference type="InterPro" id="IPR000525">
    <property type="entry name" value="Initiator_Rep_WH1"/>
</dbReference>
<evidence type="ECO:0000259" key="2">
    <source>
        <dbReference type="Pfam" id="PF01051"/>
    </source>
</evidence>
<dbReference type="Pfam" id="PF21205">
    <property type="entry name" value="Rep3_C"/>
    <property type="match status" value="1"/>
</dbReference>
<organism evidence="3 4">
    <name type="scientific">Sulfuricurvum kujiense (strain ATCC BAA-921 / DSM 16994 / JCM 11577 / YK-1)</name>
    <dbReference type="NCBI Taxonomy" id="709032"/>
    <lineage>
        <taxon>Bacteria</taxon>
        <taxon>Pseudomonadati</taxon>
        <taxon>Campylobacterota</taxon>
        <taxon>Epsilonproteobacteria</taxon>
        <taxon>Campylobacterales</taxon>
        <taxon>Sulfurimonadaceae</taxon>
        <taxon>Sulfuricurvum</taxon>
    </lineage>
</organism>
<proteinExistence type="inferred from homology"/>
<keyword evidence="3" id="KW-0614">Plasmid</keyword>
<dbReference type="Gene3D" id="1.10.10.10">
    <property type="entry name" value="Winged helix-like DNA-binding domain superfamily/Winged helix DNA-binding domain"/>
    <property type="match status" value="1"/>
</dbReference>
<geneLocation type="plasmid" evidence="3 4">
    <name>pSULKU01</name>
</geneLocation>
<dbReference type="EMBL" id="CP002356">
    <property type="protein sequence ID" value="ADR35232.1"/>
    <property type="molecule type" value="Genomic_DNA"/>
</dbReference>
<dbReference type="InterPro" id="IPR036390">
    <property type="entry name" value="WH_DNA-bd_sf"/>
</dbReference>
<evidence type="ECO:0000313" key="4">
    <source>
        <dbReference type="Proteomes" id="UP000008721"/>
    </source>
</evidence>
<evidence type="ECO:0000256" key="1">
    <source>
        <dbReference type="ARBA" id="ARBA00038283"/>
    </source>
</evidence>
<dbReference type="KEGG" id="sku:Sulku_2574"/>
<dbReference type="InterPro" id="IPR036388">
    <property type="entry name" value="WH-like_DNA-bd_sf"/>
</dbReference>
<accession>E4U3G6</accession>
<dbReference type="Pfam" id="PF01051">
    <property type="entry name" value="Rep3_N"/>
    <property type="match status" value="1"/>
</dbReference>
<dbReference type="AlphaFoldDB" id="E4U3G6"/>
<comment type="similarity">
    <text evidence="1">Belongs to the initiator RepB protein family.</text>
</comment>
<dbReference type="GO" id="GO:0006270">
    <property type="term" value="P:DNA replication initiation"/>
    <property type="evidence" value="ECO:0007669"/>
    <property type="project" value="InterPro"/>
</dbReference>
<gene>
    <name evidence="3" type="ordered locus">Sulku_2574</name>
</gene>
<reference evidence="3 4" key="1">
    <citation type="journal article" date="2012" name="Stand. Genomic Sci.">
        <title>Complete genome sequence of the sulfur compounds oxidizing chemolithoautotroph Sulfuricurvum kujiense type strain (YK-1(T)).</title>
        <authorList>
            <person name="Han C."/>
            <person name="Kotsyurbenko O."/>
            <person name="Chertkov O."/>
            <person name="Held B."/>
            <person name="Lapidus A."/>
            <person name="Nolan M."/>
            <person name="Lucas S."/>
            <person name="Hammon N."/>
            <person name="Deshpande S."/>
            <person name="Cheng J.F."/>
            <person name="Tapia R."/>
            <person name="Goodwin L.A."/>
            <person name="Pitluck S."/>
            <person name="Liolios K."/>
            <person name="Pagani I."/>
            <person name="Ivanova N."/>
            <person name="Mavromatis K."/>
            <person name="Mikhailova N."/>
            <person name="Pati A."/>
            <person name="Chen A."/>
            <person name="Palaniappan K."/>
            <person name="Land M."/>
            <person name="Hauser L."/>
            <person name="Chang Y.J."/>
            <person name="Jeffries C.D."/>
            <person name="Brambilla E.M."/>
            <person name="Rohde M."/>
            <person name="Spring S."/>
            <person name="Sikorski J."/>
            <person name="Goker M."/>
            <person name="Woyke T."/>
            <person name="Bristow J."/>
            <person name="Eisen J.A."/>
            <person name="Markowitz V."/>
            <person name="Hugenholtz P."/>
            <person name="Kyrpides N.C."/>
            <person name="Klenk H.P."/>
            <person name="Detter J.C."/>
        </authorList>
    </citation>
    <scope>NUCLEOTIDE SEQUENCE [LARGE SCALE GENOMIC DNA]</scope>
    <source>
        <strain evidence="4">ATCC BAA-921 / DSM 16994 / JCM 11577 / YK-1</strain>
    </source>
</reference>
<protein>
    <submittedName>
        <fullName evidence="3">Initiator RepB protein</fullName>
    </submittedName>
</protein>
<sequence>MADEKVIIFRKNEKDEYFRKSTEFASADVVLRDDAKNSGSVERLSATILKGVQDQLFDMARQKQIELASKQLTASLIKEYKEIYIENYIKDVRKKDKSKPLDRLSDEAEKSYELKKKSIDRLAEKEAWRVTIKESVADNELMFKFDAKSIFDYAKVHGGGHKDRLYQDVKKIQQRFNNWSEKKFDTKSGKIVDKEVTGVLFPYSEYTHGDNAAIEIKLEKEMLSMVLFLNKNFLKYHLDSYLKVETPNATRLYELLVDYISGNIFVSGRDLTFEYLQKKFNTNYKLFRLFLQRLMTPSLDKINNELGTTISWEVDKKKGRSIDTIKFIISTHDKKILQGIRDEDIDDFILYSFEYYCALLSLGGQRAQGGLKALYEKVRGMINDGSFNYLNKTKEEMIKEHLQNLEDAEELEGLIERDETLAEKYFYDRKYMNIMERDEISFVGSNAIESLEFIRSSYLIPRGFLGPTLSFFTSHEEEKDLIASILPITFKLTEKRSIVIAENNFDSMKTTIEPYLTSTERFLFDSPEHKERFCKVFGIEYFDDLSPALEANVVSEVHVDDSLISQPVEINLFEKLENIMNMIGNRSITKNKEKWSSAVDDLVEEYGESAVGNVIKFLTSGNNSALFWLKNITTPTKFIKHFEQIEQVCNVEHVSLLQKIKADPEIKVLMSMMQNRGESEEAITHEVNSFVSRKIESGVYEAQAKEASWQTEKRIKRESNIELMAEIQKAGFNNIFDYLESIDR</sequence>
<dbReference type="GO" id="GO:0003887">
    <property type="term" value="F:DNA-directed DNA polymerase activity"/>
    <property type="evidence" value="ECO:0007669"/>
    <property type="project" value="InterPro"/>
</dbReference>
<dbReference type="Proteomes" id="UP000008721">
    <property type="component" value="Plasmid pSULKU01"/>
</dbReference>
<name>E4U3G6_SULKY</name>